<dbReference type="Pfam" id="PF22974">
    <property type="entry name" value="DUF7029"/>
    <property type="match status" value="1"/>
</dbReference>
<evidence type="ECO:0000259" key="3">
    <source>
        <dbReference type="Pfam" id="PF22974"/>
    </source>
</evidence>
<feature type="signal peptide" evidence="2">
    <location>
        <begin position="1"/>
        <end position="20"/>
    </location>
</feature>
<dbReference type="OrthoDB" id="160645at2759"/>
<evidence type="ECO:0000313" key="5">
    <source>
        <dbReference type="Proteomes" id="UP000310108"/>
    </source>
</evidence>
<feature type="compositionally biased region" description="Acidic residues" evidence="1">
    <location>
        <begin position="467"/>
        <end position="478"/>
    </location>
</feature>
<evidence type="ECO:0000256" key="2">
    <source>
        <dbReference type="SAM" id="SignalP"/>
    </source>
</evidence>
<sequence>MKFTLSALLVFQALAGFSLSAALSSRAASGLQPGQGILRPAYKRMNSMSSVPLGPAKFTPKTSVTLRYEGVGGASAQVRARMKRPAILLETIDAISEVHCSDAGVVISFSAADDYKTCLDAWRAKNFIIVTNHANGCDDADERGIFVVKGLARDDDTLTLVADATRAELRDHMEEAIIDFEHPGTAAVTKRSISGRSRSQTADLSGSTLISTEALSIVARAAKLESAVSLAGHAHYDLLRFELVEFYVDLDYSAALHLNVSTAVKSHANTGLYSYSPLTLSISALRIPGILDVGPSVGFALGVEFATTGAVKASVDFVSSIRGANVHLDFLDGNKTSATGWRPETSVDAEIDAKVQLQLNPYAVLSVGVDVNLLNGMIDVSAGVKAKPSLVNAFAVDLKFSYVSETGVTLAKPAPDQCTNGAWFASTFHFVLMAFATQFYRKTLLTFNHPIYKSQCWNLFPPAEDEDVQVTDGGDGETDQLPGAVLA</sequence>
<protein>
    <recommendedName>
        <fullName evidence="3">DUF7029 domain-containing protein</fullName>
    </recommendedName>
</protein>
<gene>
    <name evidence="4" type="ORF">CTA1_7650</name>
</gene>
<name>A0A4U6XCA5_9PEZI</name>
<evidence type="ECO:0000313" key="4">
    <source>
        <dbReference type="EMBL" id="TKW53361.1"/>
    </source>
</evidence>
<feature type="chain" id="PRO_5020547589" description="DUF7029 domain-containing protein" evidence="2">
    <location>
        <begin position="21"/>
        <end position="487"/>
    </location>
</feature>
<dbReference type="Proteomes" id="UP000310108">
    <property type="component" value="Unassembled WGS sequence"/>
</dbReference>
<reference evidence="4 5" key="1">
    <citation type="journal article" date="2019" name="PLoS ONE">
        <title>Comparative genome analysis indicates high evolutionary potential of pathogenicity genes in Colletotrichum tanaceti.</title>
        <authorList>
            <person name="Lelwala R.V."/>
            <person name="Korhonen P.K."/>
            <person name="Young N.D."/>
            <person name="Scott J.B."/>
            <person name="Ades P.A."/>
            <person name="Gasser R.B."/>
            <person name="Taylor P.W.J."/>
        </authorList>
    </citation>
    <scope>NUCLEOTIDE SEQUENCE [LARGE SCALE GENOMIC DNA]</scope>
    <source>
        <strain evidence="4">BRIP57314</strain>
    </source>
</reference>
<dbReference type="AlphaFoldDB" id="A0A4U6XCA5"/>
<dbReference type="EMBL" id="PJEX01000189">
    <property type="protein sequence ID" value="TKW53361.1"/>
    <property type="molecule type" value="Genomic_DNA"/>
</dbReference>
<feature type="region of interest" description="Disordered" evidence="1">
    <location>
        <begin position="467"/>
        <end position="487"/>
    </location>
</feature>
<comment type="caution">
    <text evidence="4">The sequence shown here is derived from an EMBL/GenBank/DDBJ whole genome shotgun (WGS) entry which is preliminary data.</text>
</comment>
<dbReference type="STRING" id="1306861.A0A4U6XCA5"/>
<keyword evidence="2" id="KW-0732">Signal</keyword>
<keyword evidence="5" id="KW-1185">Reference proteome</keyword>
<proteinExistence type="predicted"/>
<dbReference type="InterPro" id="IPR054293">
    <property type="entry name" value="DUF7029"/>
</dbReference>
<organism evidence="4 5">
    <name type="scientific">Colletotrichum tanaceti</name>
    <dbReference type="NCBI Taxonomy" id="1306861"/>
    <lineage>
        <taxon>Eukaryota</taxon>
        <taxon>Fungi</taxon>
        <taxon>Dikarya</taxon>
        <taxon>Ascomycota</taxon>
        <taxon>Pezizomycotina</taxon>
        <taxon>Sordariomycetes</taxon>
        <taxon>Hypocreomycetidae</taxon>
        <taxon>Glomerellales</taxon>
        <taxon>Glomerellaceae</taxon>
        <taxon>Colletotrichum</taxon>
        <taxon>Colletotrichum destructivum species complex</taxon>
    </lineage>
</organism>
<evidence type="ECO:0000256" key="1">
    <source>
        <dbReference type="SAM" id="MobiDB-lite"/>
    </source>
</evidence>
<accession>A0A4U6XCA5</accession>
<feature type="domain" description="DUF7029" evidence="3">
    <location>
        <begin position="80"/>
        <end position="175"/>
    </location>
</feature>